<reference evidence="1" key="1">
    <citation type="submission" date="2013-12" db="EMBL/GenBank/DDBJ databases">
        <title>A Varibaculum cambriense genome reconstructed from a premature infant gut community with otherwise low bacterial novelty that shifts toward anaerobic metabolism during the third week of life.</title>
        <authorList>
            <person name="Brown C.T."/>
            <person name="Sharon I."/>
            <person name="Thomas B.C."/>
            <person name="Castelle C.J."/>
            <person name="Morowitz M.J."/>
            <person name="Banfield J.F."/>
        </authorList>
    </citation>
    <scope>NUCLEOTIDE SEQUENCE</scope>
</reference>
<name>W1Y3Q5_9ZZZZ</name>
<gene>
    <name evidence="1" type="ORF">Q604_UNBC08592G0004</name>
</gene>
<evidence type="ECO:0000313" key="1">
    <source>
        <dbReference type="EMBL" id="ETJ37177.1"/>
    </source>
</evidence>
<dbReference type="AlphaFoldDB" id="W1Y3Q5"/>
<accession>W1Y3Q5</accession>
<protein>
    <submittedName>
        <fullName evidence="1">Uncharacterized protein</fullName>
    </submittedName>
</protein>
<organism evidence="1">
    <name type="scientific">human gut metagenome</name>
    <dbReference type="NCBI Taxonomy" id="408170"/>
    <lineage>
        <taxon>unclassified sequences</taxon>
        <taxon>metagenomes</taxon>
        <taxon>organismal metagenomes</taxon>
    </lineage>
</organism>
<dbReference type="EMBL" id="AZMM01008592">
    <property type="protein sequence ID" value="ETJ37177.1"/>
    <property type="molecule type" value="Genomic_DNA"/>
</dbReference>
<sequence length="76" mass="9354">MENRCCMVIRKRLICSHERKGDKIDQSHSFCHLKPYGKSKYIKFKYLYFSNLFNYFCSHIRDVQMVFNLWEDAMNF</sequence>
<proteinExistence type="predicted"/>
<comment type="caution">
    <text evidence="1">The sequence shown here is derived from an EMBL/GenBank/DDBJ whole genome shotgun (WGS) entry which is preliminary data.</text>
</comment>